<dbReference type="EMBL" id="JASDAP010000006">
    <property type="protein sequence ID" value="KAK1901904.1"/>
    <property type="molecule type" value="Genomic_DNA"/>
</dbReference>
<keyword evidence="9 18" id="KW-0418">Kinase</keyword>
<feature type="region of interest" description="Disordered" evidence="15">
    <location>
        <begin position="1"/>
        <end position="35"/>
    </location>
</feature>
<dbReference type="SMART" id="SM00220">
    <property type="entry name" value="S_TKc"/>
    <property type="match status" value="1"/>
</dbReference>
<dbReference type="InterPro" id="IPR000719">
    <property type="entry name" value="Prot_kinase_dom"/>
</dbReference>
<evidence type="ECO:0000256" key="11">
    <source>
        <dbReference type="ARBA" id="ARBA00023212"/>
    </source>
</evidence>
<evidence type="ECO:0000256" key="10">
    <source>
        <dbReference type="ARBA" id="ARBA00022840"/>
    </source>
</evidence>
<evidence type="ECO:0000256" key="2">
    <source>
        <dbReference type="ARBA" id="ARBA00006692"/>
    </source>
</evidence>
<keyword evidence="19" id="KW-1185">Reference proteome</keyword>
<feature type="domain" description="WH1" evidence="17">
    <location>
        <begin position="396"/>
        <end position="508"/>
    </location>
</feature>
<comment type="catalytic activity">
    <reaction evidence="12">
        <text>L-threonyl-[protein] + ATP = O-phospho-L-threonyl-[protein] + ADP + H(+)</text>
        <dbReference type="Rhea" id="RHEA:46608"/>
        <dbReference type="Rhea" id="RHEA-COMP:11060"/>
        <dbReference type="Rhea" id="RHEA-COMP:11605"/>
        <dbReference type="ChEBI" id="CHEBI:15378"/>
        <dbReference type="ChEBI" id="CHEBI:30013"/>
        <dbReference type="ChEBI" id="CHEBI:30616"/>
        <dbReference type="ChEBI" id="CHEBI:61977"/>
        <dbReference type="ChEBI" id="CHEBI:456216"/>
        <dbReference type="EC" id="2.7.11.1"/>
    </reaction>
</comment>
<dbReference type="PROSITE" id="PS00107">
    <property type="entry name" value="PROTEIN_KINASE_ATP"/>
    <property type="match status" value="1"/>
</dbReference>
<dbReference type="InterPro" id="IPR036936">
    <property type="entry name" value="CRIB_dom_sf"/>
</dbReference>
<dbReference type="SUPFAM" id="SSF47912">
    <property type="entry name" value="Wiscott-Aldrich syndrome protein, WASP, C-terminal domain"/>
    <property type="match status" value="1"/>
</dbReference>
<dbReference type="Proteomes" id="UP001228049">
    <property type="component" value="Unassembled WGS sequence"/>
</dbReference>
<feature type="region of interest" description="Disordered" evidence="15">
    <location>
        <begin position="707"/>
        <end position="730"/>
    </location>
</feature>
<comment type="similarity">
    <text evidence="2">Belongs to the protein kinase superfamily. CAMK Ser/Thr protein kinase family.</text>
</comment>
<dbReference type="SUPFAM" id="SSF50729">
    <property type="entry name" value="PH domain-like"/>
    <property type="match status" value="1"/>
</dbReference>
<feature type="compositionally biased region" description="Polar residues" evidence="15">
    <location>
        <begin position="24"/>
        <end position="35"/>
    </location>
</feature>
<proteinExistence type="inferred from homology"/>
<dbReference type="InterPro" id="IPR033927">
    <property type="entry name" value="WASPfam_EVH1"/>
</dbReference>
<dbReference type="PANTHER" id="PTHR24347">
    <property type="entry name" value="SERINE/THREONINE-PROTEIN KINASE"/>
    <property type="match status" value="1"/>
</dbReference>
<dbReference type="Pfam" id="PF00069">
    <property type="entry name" value="Pkinase"/>
    <property type="match status" value="1"/>
</dbReference>
<evidence type="ECO:0000256" key="5">
    <source>
        <dbReference type="ARBA" id="ARBA00022527"/>
    </source>
</evidence>
<dbReference type="PROSITE" id="PS50011">
    <property type="entry name" value="PROTEIN_KINASE_DOM"/>
    <property type="match status" value="1"/>
</dbReference>
<evidence type="ECO:0000313" key="18">
    <source>
        <dbReference type="EMBL" id="KAK1901904.1"/>
    </source>
</evidence>
<keyword evidence="5" id="KW-0723">Serine/threonine-protein kinase</keyword>
<dbReference type="PROSITE" id="PS00108">
    <property type="entry name" value="PROTEIN_KINASE_ST"/>
    <property type="match status" value="1"/>
</dbReference>
<dbReference type="InterPro" id="IPR000697">
    <property type="entry name" value="WH1/EVH1_dom"/>
</dbReference>
<feature type="binding site" evidence="14">
    <location>
        <position position="82"/>
    </location>
    <ligand>
        <name>ATP</name>
        <dbReference type="ChEBI" id="CHEBI:30616"/>
    </ligand>
</feature>
<evidence type="ECO:0000256" key="13">
    <source>
        <dbReference type="ARBA" id="ARBA00048679"/>
    </source>
</evidence>
<dbReference type="GO" id="GO:0004674">
    <property type="term" value="F:protein serine/threonine kinase activity"/>
    <property type="evidence" value="ECO:0007669"/>
    <property type="project" value="UniProtKB-KW"/>
</dbReference>
<dbReference type="GO" id="GO:0007015">
    <property type="term" value="P:actin filament organization"/>
    <property type="evidence" value="ECO:0007669"/>
    <property type="project" value="InterPro"/>
</dbReference>
<evidence type="ECO:0000256" key="6">
    <source>
        <dbReference type="ARBA" id="ARBA00022553"/>
    </source>
</evidence>
<dbReference type="EC" id="2.7.11.1" evidence="3"/>
<evidence type="ECO:0000256" key="1">
    <source>
        <dbReference type="ARBA" id="ARBA00004245"/>
    </source>
</evidence>
<dbReference type="Gene3D" id="3.30.200.20">
    <property type="entry name" value="Phosphorylase Kinase, domain 1"/>
    <property type="match status" value="1"/>
</dbReference>
<keyword evidence="11" id="KW-0206">Cytoskeleton</keyword>
<comment type="caution">
    <text evidence="18">The sequence shown here is derived from an EMBL/GenBank/DDBJ whole genome shotgun (WGS) entry which is preliminary data.</text>
</comment>
<sequence>MHHNQEEQSVNQMSAQPEPALHGDSNSDPLTDQQPPAYSKVEFKRHAVTDDYKITSQVLGLGINGKVLECYCKKTGEKCALKILYDTLKARREVELHCRVSGGPHIVRILSLYENMHQGKKCLLIIMECMEGGELFSRIQARGDQAFTEREASEIMHDIGMAIEFLHHMDIAHRDVKPENLLYTTKDSNATLTLTDFGFAKETTLHNSLQTPCYTPYYVAPEVLGPEKYDKSCDMWSLGVIMYILLCGFPPFYSNTGQAISPGMKQRIRLGQYEFPNPEWADVSEEAKQLIVQLLKTDPNERMTIGQFMNHPWISQSMVVPPTPLHTSRVLTEDKELWDDVKEEMTSALATMRVDYDQVKIKDLDTSNNPLLNKRRQRPVMSDLLTLREKGVLFTLLHPQCKLIQSTVAQVLVSEGTGGESPGWSCLGCGAVCLIEDTSIHTYFLRLYCVKRATLLWEQELYIPFKYTAPCKFFHTFPADGNQVGLNFANEPEAEEFLLSVEAVQRDQEKMTMMSEKTNVENKNKFTSDLHSSSTIKPLGLLDKEPHFQMEETSTKFKDLDPAMRRLLIQASLTEEDLKEKDVAEAVDCIIKQFGGLKAVQRELRNRGPVSHTLPRAAGASISLSLKKGPLPPVPSKGSSTPQSAPLWTDSLHQSTIPLQIPPPPSTPAPVLPERIRKSASFKPVGSSTATEKGDLILNAMREVFRQKQMQRTSADQSDVEPDTNGDKTF</sequence>
<dbReference type="SMART" id="SM00461">
    <property type="entry name" value="WH1"/>
    <property type="match status" value="1"/>
</dbReference>
<keyword evidence="7" id="KW-0808">Transferase</keyword>
<feature type="compositionally biased region" description="Polar residues" evidence="15">
    <location>
        <begin position="708"/>
        <end position="717"/>
    </location>
</feature>
<dbReference type="AlphaFoldDB" id="A0AAD9CLJ0"/>
<evidence type="ECO:0000313" key="19">
    <source>
        <dbReference type="Proteomes" id="UP001228049"/>
    </source>
</evidence>
<evidence type="ECO:0000256" key="7">
    <source>
        <dbReference type="ARBA" id="ARBA00022679"/>
    </source>
</evidence>
<evidence type="ECO:0000259" key="17">
    <source>
        <dbReference type="PROSITE" id="PS50229"/>
    </source>
</evidence>
<dbReference type="Pfam" id="PF00568">
    <property type="entry name" value="WH1"/>
    <property type="match status" value="1"/>
</dbReference>
<dbReference type="CDD" id="cd14089">
    <property type="entry name" value="STKc_MAPKAPK"/>
    <property type="match status" value="1"/>
</dbReference>
<dbReference type="FunFam" id="3.30.200.20:FF:000156">
    <property type="entry name" value="MAP kinase-activated protein kinase 3"/>
    <property type="match status" value="1"/>
</dbReference>
<accession>A0AAD9CLJ0</accession>
<comment type="subcellular location">
    <subcellularLocation>
        <location evidence="1">Cytoplasm</location>
        <location evidence="1">Cytoskeleton</location>
    </subcellularLocation>
</comment>
<dbReference type="GO" id="GO:0005856">
    <property type="term" value="C:cytoskeleton"/>
    <property type="evidence" value="ECO:0007669"/>
    <property type="project" value="UniProtKB-SubCell"/>
</dbReference>
<reference evidence="18" key="1">
    <citation type="submission" date="2023-04" db="EMBL/GenBank/DDBJ databases">
        <title>Chromosome-level genome of Chaenocephalus aceratus.</title>
        <authorList>
            <person name="Park H."/>
        </authorList>
    </citation>
    <scope>NUCLEOTIDE SEQUENCE</scope>
    <source>
        <strain evidence="18">DE</strain>
        <tissue evidence="18">Muscle</tissue>
    </source>
</reference>
<evidence type="ECO:0000256" key="15">
    <source>
        <dbReference type="SAM" id="MobiDB-lite"/>
    </source>
</evidence>
<organism evidence="18 19">
    <name type="scientific">Dissostichus eleginoides</name>
    <name type="common">Patagonian toothfish</name>
    <name type="synonym">Dissostichus amissus</name>
    <dbReference type="NCBI Taxonomy" id="100907"/>
    <lineage>
        <taxon>Eukaryota</taxon>
        <taxon>Metazoa</taxon>
        <taxon>Chordata</taxon>
        <taxon>Craniata</taxon>
        <taxon>Vertebrata</taxon>
        <taxon>Euteleostomi</taxon>
        <taxon>Actinopterygii</taxon>
        <taxon>Neopterygii</taxon>
        <taxon>Teleostei</taxon>
        <taxon>Neoteleostei</taxon>
        <taxon>Acanthomorphata</taxon>
        <taxon>Eupercaria</taxon>
        <taxon>Perciformes</taxon>
        <taxon>Notothenioidei</taxon>
        <taxon>Nototheniidae</taxon>
        <taxon>Dissostichus</taxon>
    </lineage>
</organism>
<dbReference type="InterPro" id="IPR011009">
    <property type="entry name" value="Kinase-like_dom_sf"/>
</dbReference>
<feature type="compositionally biased region" description="Polar residues" evidence="15">
    <location>
        <begin position="637"/>
        <end position="646"/>
    </location>
</feature>
<dbReference type="Gene3D" id="2.30.29.30">
    <property type="entry name" value="Pleckstrin-homology domain (PH domain)/Phosphotyrosine-binding domain (PTB)"/>
    <property type="match status" value="1"/>
</dbReference>
<dbReference type="SUPFAM" id="SSF56112">
    <property type="entry name" value="Protein kinase-like (PK-like)"/>
    <property type="match status" value="1"/>
</dbReference>
<feature type="domain" description="Protein kinase" evidence="16">
    <location>
        <begin position="53"/>
        <end position="314"/>
    </location>
</feature>
<keyword evidence="4" id="KW-0963">Cytoplasm</keyword>
<dbReference type="InterPro" id="IPR011993">
    <property type="entry name" value="PH-like_dom_sf"/>
</dbReference>
<name>A0AAD9CLJ0_DISEL</name>
<dbReference type="Gene3D" id="3.90.810.10">
    <property type="entry name" value="CRIB domain"/>
    <property type="match status" value="1"/>
</dbReference>
<evidence type="ECO:0000256" key="4">
    <source>
        <dbReference type="ARBA" id="ARBA00022490"/>
    </source>
</evidence>
<dbReference type="InterPro" id="IPR008271">
    <property type="entry name" value="Ser/Thr_kinase_AS"/>
</dbReference>
<evidence type="ECO:0000256" key="12">
    <source>
        <dbReference type="ARBA" id="ARBA00047899"/>
    </source>
</evidence>
<dbReference type="CDD" id="cd01205">
    <property type="entry name" value="EVH1_WASP-like"/>
    <property type="match status" value="1"/>
</dbReference>
<keyword evidence="10 14" id="KW-0067">ATP-binding</keyword>
<dbReference type="PROSITE" id="PS50229">
    <property type="entry name" value="WH1"/>
    <property type="match status" value="1"/>
</dbReference>
<dbReference type="InterPro" id="IPR011026">
    <property type="entry name" value="WAS_C"/>
</dbReference>
<evidence type="ECO:0000256" key="8">
    <source>
        <dbReference type="ARBA" id="ARBA00022741"/>
    </source>
</evidence>
<evidence type="ECO:0000259" key="16">
    <source>
        <dbReference type="PROSITE" id="PS50011"/>
    </source>
</evidence>
<protein>
    <recommendedName>
        <fullName evidence="3">non-specific serine/threonine protein kinase</fullName>
        <ecNumber evidence="3">2.7.11.1</ecNumber>
    </recommendedName>
</protein>
<comment type="catalytic activity">
    <reaction evidence="13">
        <text>L-seryl-[protein] + ATP = O-phospho-L-seryl-[protein] + ADP + H(+)</text>
        <dbReference type="Rhea" id="RHEA:17989"/>
        <dbReference type="Rhea" id="RHEA-COMP:9863"/>
        <dbReference type="Rhea" id="RHEA-COMP:11604"/>
        <dbReference type="ChEBI" id="CHEBI:15378"/>
        <dbReference type="ChEBI" id="CHEBI:29999"/>
        <dbReference type="ChEBI" id="CHEBI:30616"/>
        <dbReference type="ChEBI" id="CHEBI:83421"/>
        <dbReference type="ChEBI" id="CHEBI:456216"/>
        <dbReference type="EC" id="2.7.11.1"/>
    </reaction>
</comment>
<dbReference type="Gene3D" id="1.10.510.10">
    <property type="entry name" value="Transferase(Phosphotransferase) domain 1"/>
    <property type="match status" value="1"/>
</dbReference>
<evidence type="ECO:0000256" key="14">
    <source>
        <dbReference type="PROSITE-ProRule" id="PRU10141"/>
    </source>
</evidence>
<dbReference type="InterPro" id="IPR017441">
    <property type="entry name" value="Protein_kinase_ATP_BS"/>
</dbReference>
<feature type="region of interest" description="Disordered" evidence="15">
    <location>
        <begin position="624"/>
        <end position="648"/>
    </location>
</feature>
<gene>
    <name evidence="18" type="ORF">KUDE01_004869</name>
</gene>
<dbReference type="FunFam" id="1.10.510.10:FF:000094">
    <property type="entry name" value="MAP kinase-activated protein kinase 2"/>
    <property type="match status" value="1"/>
</dbReference>
<keyword evidence="6" id="KW-0597">Phosphoprotein</keyword>
<dbReference type="GO" id="GO:0005524">
    <property type="term" value="F:ATP binding"/>
    <property type="evidence" value="ECO:0007669"/>
    <property type="project" value="UniProtKB-UniRule"/>
</dbReference>
<keyword evidence="8 14" id="KW-0547">Nucleotide-binding</keyword>
<evidence type="ECO:0000256" key="9">
    <source>
        <dbReference type="ARBA" id="ARBA00022777"/>
    </source>
</evidence>
<evidence type="ECO:0000256" key="3">
    <source>
        <dbReference type="ARBA" id="ARBA00012513"/>
    </source>
</evidence>